<dbReference type="CDD" id="cd04182">
    <property type="entry name" value="GT_2_like_f"/>
    <property type="match status" value="1"/>
</dbReference>
<dbReference type="PANTHER" id="PTHR43777:SF1">
    <property type="entry name" value="MOLYBDENUM COFACTOR CYTIDYLYLTRANSFERASE"/>
    <property type="match status" value="1"/>
</dbReference>
<dbReference type="KEGG" id="rpod:E0E05_14095"/>
<dbReference type="SUPFAM" id="SSF53448">
    <property type="entry name" value="Nucleotide-diphospho-sugar transferases"/>
    <property type="match status" value="1"/>
</dbReference>
<dbReference type="Proteomes" id="UP000293719">
    <property type="component" value="Chromosome"/>
</dbReference>
<evidence type="ECO:0000313" key="4">
    <source>
        <dbReference type="Proteomes" id="UP000293719"/>
    </source>
</evidence>
<gene>
    <name evidence="3" type="ORF">E0E05_14095</name>
</gene>
<keyword evidence="3" id="KW-0808">Transferase</keyword>
<dbReference type="Gene3D" id="3.90.550.10">
    <property type="entry name" value="Spore Coat Polysaccharide Biosynthesis Protein SpsA, Chain A"/>
    <property type="match status" value="1"/>
</dbReference>
<dbReference type="AlphaFoldDB" id="A0A4P6V344"/>
<dbReference type="EMBL" id="CP036532">
    <property type="protein sequence ID" value="QBK31635.1"/>
    <property type="molecule type" value="Genomic_DNA"/>
</dbReference>
<organism evidence="3 4">
    <name type="scientific">Roseitalea porphyridii</name>
    <dbReference type="NCBI Taxonomy" id="1852022"/>
    <lineage>
        <taxon>Bacteria</taxon>
        <taxon>Pseudomonadati</taxon>
        <taxon>Pseudomonadota</taxon>
        <taxon>Alphaproteobacteria</taxon>
        <taxon>Hyphomicrobiales</taxon>
        <taxon>Ahrensiaceae</taxon>
        <taxon>Roseitalea</taxon>
    </lineage>
</organism>
<dbReference type="InterPro" id="IPR029044">
    <property type="entry name" value="Nucleotide-diphossugar_trans"/>
</dbReference>
<dbReference type="RefSeq" id="WP_131617292.1">
    <property type="nucleotide sequence ID" value="NZ_CP036532.1"/>
</dbReference>
<dbReference type="GO" id="GO:0016779">
    <property type="term" value="F:nucleotidyltransferase activity"/>
    <property type="evidence" value="ECO:0007669"/>
    <property type="project" value="UniProtKB-ARBA"/>
</dbReference>
<evidence type="ECO:0000313" key="3">
    <source>
        <dbReference type="EMBL" id="QBK31635.1"/>
    </source>
</evidence>
<name>A0A4P6V344_9HYPH</name>
<sequence length="194" mass="20071">MPGPGPVTVGVLLAAGRSERFGAADKLLATFRGVPLVRHAANAMASAGLTHRIAVTSSGDVARLVDPLCDRVITQASAAMSGTIRTGVEHARELGAERLLLVLGDMPFVTAAMLDQLVARCTDDAPAALTDGARIVPPACFPSGDFDALSALRGDRGARERLGRLPPSACVQVPCPALVDIDDQAALARWDRAG</sequence>
<dbReference type="OrthoDB" id="9779263at2"/>
<dbReference type="PANTHER" id="PTHR43777">
    <property type="entry name" value="MOLYBDENUM COFACTOR CYTIDYLYLTRANSFERASE"/>
    <property type="match status" value="1"/>
</dbReference>
<evidence type="ECO:0000256" key="1">
    <source>
        <dbReference type="ARBA" id="ARBA00022842"/>
    </source>
</evidence>
<dbReference type="Pfam" id="PF12804">
    <property type="entry name" value="NTP_transf_3"/>
    <property type="match status" value="1"/>
</dbReference>
<dbReference type="InterPro" id="IPR025877">
    <property type="entry name" value="MobA-like_NTP_Trfase"/>
</dbReference>
<accession>A0A4P6V344</accession>
<reference evidence="3 4" key="1">
    <citation type="journal article" date="2017" name="Int. J. Syst. Evol. Microbiol.">
        <title>Roseitalea porphyridii gen. nov., sp. nov., isolated from a red alga, and reclassification of Hoeflea suaedae Chung et al. 2013 as Pseudohoeflea suaedae gen. nov., comb. nov.</title>
        <authorList>
            <person name="Hyeon J.W."/>
            <person name="Jeong S.E."/>
            <person name="Baek K."/>
            <person name="Jeon C.O."/>
        </authorList>
    </citation>
    <scope>NUCLEOTIDE SEQUENCE [LARGE SCALE GENOMIC DNA]</scope>
    <source>
        <strain evidence="3 4">MA7-20</strain>
    </source>
</reference>
<keyword evidence="1" id="KW-0460">Magnesium</keyword>
<evidence type="ECO:0000259" key="2">
    <source>
        <dbReference type="Pfam" id="PF12804"/>
    </source>
</evidence>
<dbReference type="GeneID" id="90768434"/>
<proteinExistence type="predicted"/>
<feature type="domain" description="MobA-like NTP transferase" evidence="2">
    <location>
        <begin position="10"/>
        <end position="164"/>
    </location>
</feature>
<protein>
    <submittedName>
        <fullName evidence="3">Nucleotidyltransferase family protein</fullName>
    </submittedName>
</protein>
<keyword evidence="4" id="KW-1185">Reference proteome</keyword>